<reference evidence="6 7" key="1">
    <citation type="submission" date="2016-06" db="EMBL/GenBank/DDBJ databases">
        <title>Evolution of pathogenesis and genome organization in the Tremellales.</title>
        <authorList>
            <person name="Cuomo C."/>
            <person name="Litvintseva A."/>
            <person name="Heitman J."/>
            <person name="Chen Y."/>
            <person name="Sun S."/>
            <person name="Springer D."/>
            <person name="Dromer F."/>
            <person name="Young S."/>
            <person name="Zeng Q."/>
            <person name="Chapman S."/>
            <person name="Gujja S."/>
            <person name="Saif S."/>
            <person name="Birren B."/>
        </authorList>
    </citation>
    <scope>NUCLEOTIDE SEQUENCE [LARGE SCALE GENOMIC DNA]</scope>
    <source>
        <strain evidence="6 7">ATCC 28783</strain>
    </source>
</reference>
<feature type="transmembrane region" description="Helical" evidence="5">
    <location>
        <begin position="12"/>
        <end position="31"/>
    </location>
</feature>
<evidence type="ECO:0000256" key="3">
    <source>
        <dbReference type="ARBA" id="ARBA00022989"/>
    </source>
</evidence>
<dbReference type="VEuPathDB" id="FungiDB:TREMEDRAFT_40207"/>
<dbReference type="PANTHER" id="PTHR16201">
    <property type="entry name" value="SEVEN TRANSMEMBRANE PROTEIN 1-RELATED"/>
    <property type="match status" value="1"/>
</dbReference>
<comment type="caution">
    <text evidence="6">The sequence shown here is derived from an EMBL/GenBank/DDBJ whole genome shotgun (WGS) entry which is preliminary data.</text>
</comment>
<dbReference type="InterPro" id="IPR006603">
    <property type="entry name" value="PQ-loop_rpt"/>
</dbReference>
<proteinExistence type="predicted"/>
<organism evidence="6 7">
    <name type="scientific">Tremella mesenterica</name>
    <name type="common">Jelly fungus</name>
    <dbReference type="NCBI Taxonomy" id="5217"/>
    <lineage>
        <taxon>Eukaryota</taxon>
        <taxon>Fungi</taxon>
        <taxon>Dikarya</taxon>
        <taxon>Basidiomycota</taxon>
        <taxon>Agaricomycotina</taxon>
        <taxon>Tremellomycetes</taxon>
        <taxon>Tremellales</taxon>
        <taxon>Tremellaceae</taxon>
        <taxon>Tremella</taxon>
    </lineage>
</organism>
<dbReference type="Proteomes" id="UP000289152">
    <property type="component" value="Unassembled WGS sequence"/>
</dbReference>
<dbReference type="SMART" id="SM00679">
    <property type="entry name" value="CTNS"/>
    <property type="match status" value="2"/>
</dbReference>
<keyword evidence="2 5" id="KW-0812">Transmembrane</keyword>
<dbReference type="OMA" id="FVIYFPR"/>
<evidence type="ECO:0000256" key="5">
    <source>
        <dbReference type="SAM" id="Phobius"/>
    </source>
</evidence>
<feature type="transmembrane region" description="Helical" evidence="5">
    <location>
        <begin position="242"/>
        <end position="267"/>
    </location>
</feature>
<name>A0A4Q1BBV9_TREME</name>
<keyword evidence="4 5" id="KW-0472">Membrane</keyword>
<dbReference type="AlphaFoldDB" id="A0A4Q1BBV9"/>
<keyword evidence="7" id="KW-1185">Reference proteome</keyword>
<evidence type="ECO:0000256" key="4">
    <source>
        <dbReference type="ARBA" id="ARBA00023136"/>
    </source>
</evidence>
<feature type="transmembrane region" description="Helical" evidence="5">
    <location>
        <begin position="93"/>
        <end position="114"/>
    </location>
</feature>
<dbReference type="PANTHER" id="PTHR16201:SF11">
    <property type="entry name" value="PQ-LOOP REPEAT-CONTAINING PROTEIN"/>
    <property type="match status" value="1"/>
</dbReference>
<dbReference type="InParanoid" id="A0A4Q1BBV9"/>
<feature type="transmembrane region" description="Helical" evidence="5">
    <location>
        <begin position="177"/>
        <end position="202"/>
    </location>
</feature>
<dbReference type="OrthoDB" id="19344at2759"/>
<dbReference type="InterPro" id="IPR051415">
    <property type="entry name" value="LAAT-1"/>
</dbReference>
<dbReference type="EMBL" id="SDIL01000148">
    <property type="protein sequence ID" value="RXK35256.1"/>
    <property type="molecule type" value="Genomic_DNA"/>
</dbReference>
<dbReference type="Gene3D" id="1.20.1280.290">
    <property type="match status" value="2"/>
</dbReference>
<evidence type="ECO:0000256" key="1">
    <source>
        <dbReference type="ARBA" id="ARBA00004141"/>
    </source>
</evidence>
<gene>
    <name evidence="6" type="ORF">M231_07481</name>
</gene>
<evidence type="ECO:0000256" key="2">
    <source>
        <dbReference type="ARBA" id="ARBA00022692"/>
    </source>
</evidence>
<sequence>MWSPPNTSTCPPATPILPVILAVLILVGTVISYLPQHLRIIRSGTSEGFSPWFLLLGSTAGTSTLFNVLILQWPLFRCCRVVSPGRCFSYLTAFFQVVMLWFLFILILILYIIYFPHHLKYQRVVHLSSPRSAYGTLTEEEDEASSIPDHPLNDDGTHGAISGSKGKLETTSEWRTGVIVSVVVFIHFLLFLFLSLTLLIALPPTPPHPLVRHLAAFLGLSSALLTAFEFTPQLYKTYRAKLVGALSISTMMIQVPGSMVLVLSLILSPGTEWSTWLVYVVGLCMQACLLIMCLIWKRRQSRLGINDFGVILDSPPEVEGEETALIR</sequence>
<feature type="transmembrane region" description="Helical" evidence="5">
    <location>
        <begin position="214"/>
        <end position="230"/>
    </location>
</feature>
<evidence type="ECO:0008006" key="8">
    <source>
        <dbReference type="Google" id="ProtNLM"/>
    </source>
</evidence>
<feature type="transmembrane region" description="Helical" evidence="5">
    <location>
        <begin position="273"/>
        <end position="296"/>
    </location>
</feature>
<feature type="transmembrane region" description="Helical" evidence="5">
    <location>
        <begin position="52"/>
        <end position="73"/>
    </location>
</feature>
<protein>
    <recommendedName>
        <fullName evidence="8">PQ loop repeat protein</fullName>
    </recommendedName>
</protein>
<keyword evidence="3 5" id="KW-1133">Transmembrane helix</keyword>
<evidence type="ECO:0000313" key="6">
    <source>
        <dbReference type="EMBL" id="RXK35256.1"/>
    </source>
</evidence>
<dbReference type="GO" id="GO:0016020">
    <property type="term" value="C:membrane"/>
    <property type="evidence" value="ECO:0007669"/>
    <property type="project" value="UniProtKB-SubCell"/>
</dbReference>
<comment type="subcellular location">
    <subcellularLocation>
        <location evidence="1">Membrane</location>
        <topology evidence="1">Multi-pass membrane protein</topology>
    </subcellularLocation>
</comment>
<dbReference type="Pfam" id="PF04193">
    <property type="entry name" value="PQ-loop"/>
    <property type="match status" value="2"/>
</dbReference>
<accession>A0A4Q1BBV9</accession>
<evidence type="ECO:0000313" key="7">
    <source>
        <dbReference type="Proteomes" id="UP000289152"/>
    </source>
</evidence>